<keyword evidence="13" id="KW-1185">Reference proteome</keyword>
<dbReference type="Proteomes" id="UP000886595">
    <property type="component" value="Unassembled WGS sequence"/>
</dbReference>
<evidence type="ECO:0000256" key="5">
    <source>
        <dbReference type="ARBA" id="ARBA00022989"/>
    </source>
</evidence>
<evidence type="ECO:0000256" key="3">
    <source>
        <dbReference type="ARBA" id="ARBA00022692"/>
    </source>
</evidence>
<dbReference type="EMBL" id="JAAMPC010000009">
    <property type="protein sequence ID" value="KAG2293378.1"/>
    <property type="molecule type" value="Genomic_DNA"/>
</dbReference>
<dbReference type="GO" id="GO:0016020">
    <property type="term" value="C:membrane"/>
    <property type="evidence" value="ECO:0007669"/>
    <property type="project" value="UniProtKB-SubCell"/>
</dbReference>
<proteinExistence type="predicted"/>
<organism evidence="12 13">
    <name type="scientific">Brassica carinata</name>
    <name type="common">Ethiopian mustard</name>
    <name type="synonym">Abyssinian cabbage</name>
    <dbReference type="NCBI Taxonomy" id="52824"/>
    <lineage>
        <taxon>Eukaryota</taxon>
        <taxon>Viridiplantae</taxon>
        <taxon>Streptophyta</taxon>
        <taxon>Embryophyta</taxon>
        <taxon>Tracheophyta</taxon>
        <taxon>Spermatophyta</taxon>
        <taxon>Magnoliopsida</taxon>
        <taxon>eudicotyledons</taxon>
        <taxon>Gunneridae</taxon>
        <taxon>Pentapetalae</taxon>
        <taxon>rosids</taxon>
        <taxon>malvids</taxon>
        <taxon>Brassicales</taxon>
        <taxon>Brassicaceae</taxon>
        <taxon>Brassiceae</taxon>
        <taxon>Brassica</taxon>
    </lineage>
</organism>
<evidence type="ECO:0000256" key="1">
    <source>
        <dbReference type="ARBA" id="ARBA00004479"/>
    </source>
</evidence>
<sequence>MKTPCFSLCFSLDYGSLLQLLAQWLQLQFPMERVVLCSVSHQPYCCGNNGFIQMEVPHPMINGAEYLELSAGDYHLCGLRKPLMRRQESSKSGPSSSHVDCWGYNITRTFVFDKQIHPLSAGSEFNYGCPMTKE</sequence>
<evidence type="ECO:0000256" key="10">
    <source>
        <dbReference type="ARBA" id="ARBA00047899"/>
    </source>
</evidence>
<evidence type="ECO:0000313" key="12">
    <source>
        <dbReference type="EMBL" id="KAG2293378.1"/>
    </source>
</evidence>
<evidence type="ECO:0000256" key="9">
    <source>
        <dbReference type="ARBA" id="ARBA00023180"/>
    </source>
</evidence>
<dbReference type="AlphaFoldDB" id="A0A8X7RQ65"/>
<keyword evidence="7" id="KW-1015">Disulfide bond</keyword>
<accession>A0A8X7RQ65</accession>
<comment type="subcellular location">
    <subcellularLocation>
        <location evidence="1">Membrane</location>
        <topology evidence="1">Single-pass type I membrane protein</topology>
    </subcellularLocation>
</comment>
<evidence type="ECO:0000256" key="11">
    <source>
        <dbReference type="ARBA" id="ARBA00048679"/>
    </source>
</evidence>
<evidence type="ECO:0000313" key="13">
    <source>
        <dbReference type="Proteomes" id="UP000886595"/>
    </source>
</evidence>
<comment type="catalytic activity">
    <reaction evidence="10">
        <text>L-threonyl-[protein] + ATP = O-phospho-L-threonyl-[protein] + ADP + H(+)</text>
        <dbReference type="Rhea" id="RHEA:46608"/>
        <dbReference type="Rhea" id="RHEA-COMP:11060"/>
        <dbReference type="Rhea" id="RHEA-COMP:11605"/>
        <dbReference type="ChEBI" id="CHEBI:15378"/>
        <dbReference type="ChEBI" id="CHEBI:30013"/>
        <dbReference type="ChEBI" id="CHEBI:30616"/>
        <dbReference type="ChEBI" id="CHEBI:61977"/>
        <dbReference type="ChEBI" id="CHEBI:456216"/>
        <dbReference type="EC" id="2.7.11.1"/>
    </reaction>
</comment>
<keyword evidence="6" id="KW-0472">Membrane</keyword>
<evidence type="ECO:0000256" key="6">
    <source>
        <dbReference type="ARBA" id="ARBA00023136"/>
    </source>
</evidence>
<dbReference type="GO" id="GO:0004674">
    <property type="term" value="F:protein serine/threonine kinase activity"/>
    <property type="evidence" value="ECO:0007669"/>
    <property type="project" value="UniProtKB-KW"/>
</dbReference>
<keyword evidence="5" id="KW-1133">Transmembrane helix</keyword>
<dbReference type="PANTHER" id="PTHR47460:SF1">
    <property type="entry name" value="SERINE_THREONINE-PROTEIN KINASE-LIKE PROTEIN ACR4"/>
    <property type="match status" value="1"/>
</dbReference>
<comment type="caution">
    <text evidence="12">The sequence shown here is derived from an EMBL/GenBank/DDBJ whole genome shotgun (WGS) entry which is preliminary data.</text>
</comment>
<evidence type="ECO:0000256" key="2">
    <source>
        <dbReference type="ARBA" id="ARBA00012513"/>
    </source>
</evidence>
<evidence type="ECO:0000256" key="8">
    <source>
        <dbReference type="ARBA" id="ARBA00023170"/>
    </source>
</evidence>
<dbReference type="SUPFAM" id="SSF50985">
    <property type="entry name" value="RCC1/BLIP-II"/>
    <property type="match status" value="1"/>
</dbReference>
<gene>
    <name evidence="12" type="ORF">Bca52824_040047</name>
</gene>
<keyword evidence="3" id="KW-0812">Transmembrane</keyword>
<dbReference type="InterPro" id="IPR009091">
    <property type="entry name" value="RCC1/BLIP-II"/>
</dbReference>
<evidence type="ECO:0000256" key="7">
    <source>
        <dbReference type="ARBA" id="ARBA00023157"/>
    </source>
</evidence>
<reference evidence="12 13" key="1">
    <citation type="submission" date="2020-02" db="EMBL/GenBank/DDBJ databases">
        <authorList>
            <person name="Ma Q."/>
            <person name="Huang Y."/>
            <person name="Song X."/>
            <person name="Pei D."/>
        </authorList>
    </citation>
    <scope>NUCLEOTIDE SEQUENCE [LARGE SCALE GENOMIC DNA]</scope>
    <source>
        <strain evidence="12">Sxm20200214</strain>
        <tissue evidence="12">Leaf</tissue>
    </source>
</reference>
<dbReference type="EC" id="2.7.11.1" evidence="2"/>
<name>A0A8X7RQ65_BRACI</name>
<keyword evidence="9" id="KW-0325">Glycoprotein</keyword>
<keyword evidence="8" id="KW-0675">Receptor</keyword>
<protein>
    <recommendedName>
        <fullName evidence="2">non-specific serine/threonine protein kinase</fullName>
        <ecNumber evidence="2">2.7.11.1</ecNumber>
    </recommendedName>
</protein>
<keyword evidence="4" id="KW-0732">Signal</keyword>
<evidence type="ECO:0000256" key="4">
    <source>
        <dbReference type="ARBA" id="ARBA00022729"/>
    </source>
</evidence>
<dbReference type="PANTHER" id="PTHR47460">
    <property type="entry name" value="SERINE/THREONINE-PROTEIN KINASE-LIKE PROTEIN ACR4"/>
    <property type="match status" value="1"/>
</dbReference>
<comment type="catalytic activity">
    <reaction evidence="11">
        <text>L-seryl-[protein] + ATP = O-phospho-L-seryl-[protein] + ADP + H(+)</text>
        <dbReference type="Rhea" id="RHEA:17989"/>
        <dbReference type="Rhea" id="RHEA-COMP:9863"/>
        <dbReference type="Rhea" id="RHEA-COMP:11604"/>
        <dbReference type="ChEBI" id="CHEBI:15378"/>
        <dbReference type="ChEBI" id="CHEBI:29999"/>
        <dbReference type="ChEBI" id="CHEBI:30616"/>
        <dbReference type="ChEBI" id="CHEBI:83421"/>
        <dbReference type="ChEBI" id="CHEBI:456216"/>
        <dbReference type="EC" id="2.7.11.1"/>
    </reaction>
</comment>